<feature type="transmembrane region" description="Helical" evidence="1">
    <location>
        <begin position="58"/>
        <end position="83"/>
    </location>
</feature>
<gene>
    <name evidence="2" type="ORF">BJI46_10595</name>
</gene>
<dbReference type="EMBL" id="MKKK01000011">
    <property type="protein sequence ID" value="OEY97324.1"/>
    <property type="molecule type" value="Genomic_DNA"/>
</dbReference>
<dbReference type="STRING" id="1262585.BJI46_10595"/>
<sequence>MKQHALIIDVRDQLPWHRRYLSTTTTALLWVAWLLLWRPIMILLGFTDTHHHNVAYHLLLMFMTALEKGVMLLMICAVLLLLWNNFVPYKPKKKLQANTDMDYANHFGLVIQDLQQSRSQKISTVHHDEHGKIIKID</sequence>
<organism evidence="2 3">
    <name type="scientific">Acinetobacter qingfengensis</name>
    <dbReference type="NCBI Taxonomy" id="1262585"/>
    <lineage>
        <taxon>Bacteria</taxon>
        <taxon>Pseudomonadati</taxon>
        <taxon>Pseudomonadota</taxon>
        <taxon>Gammaproteobacteria</taxon>
        <taxon>Moraxellales</taxon>
        <taxon>Moraxellaceae</taxon>
        <taxon>Acinetobacter</taxon>
    </lineage>
</organism>
<keyword evidence="1" id="KW-0472">Membrane</keyword>
<keyword evidence="1" id="KW-0812">Transmembrane</keyword>
<accession>A0A1E7RD83</accession>
<dbReference type="GO" id="GO:0043709">
    <property type="term" value="P:cell adhesion involved in single-species biofilm formation"/>
    <property type="evidence" value="ECO:0007669"/>
    <property type="project" value="InterPro"/>
</dbReference>
<comment type="caution">
    <text evidence="2">The sequence shown here is derived from an EMBL/GenBank/DDBJ whole genome shotgun (WGS) entry which is preliminary data.</text>
</comment>
<dbReference type="OrthoDB" id="6691414at2"/>
<evidence type="ECO:0000313" key="3">
    <source>
        <dbReference type="Proteomes" id="UP000185895"/>
    </source>
</evidence>
<feature type="transmembrane region" description="Helical" evidence="1">
    <location>
        <begin position="20"/>
        <end position="46"/>
    </location>
</feature>
<evidence type="ECO:0000313" key="2">
    <source>
        <dbReference type="EMBL" id="OEY97324.1"/>
    </source>
</evidence>
<keyword evidence="1" id="KW-1133">Transmembrane helix</keyword>
<dbReference type="NCBIfam" id="TIGR03940">
    <property type="entry name" value="PGA_PgaD"/>
    <property type="match status" value="1"/>
</dbReference>
<evidence type="ECO:0000256" key="1">
    <source>
        <dbReference type="SAM" id="Phobius"/>
    </source>
</evidence>
<reference evidence="2 3" key="1">
    <citation type="submission" date="2016-09" db="EMBL/GenBank/DDBJ databases">
        <authorList>
            <person name="Capua I."/>
            <person name="De Benedictis P."/>
            <person name="Joannis T."/>
            <person name="Lombin L.H."/>
            <person name="Cattoli G."/>
        </authorList>
    </citation>
    <scope>NUCLEOTIDE SEQUENCE [LARGE SCALE GENOMIC DNA]</scope>
    <source>
        <strain evidence="2 3">ANC 4671</strain>
    </source>
</reference>
<dbReference type="Pfam" id="PF13994">
    <property type="entry name" value="PgaD"/>
    <property type="match status" value="1"/>
</dbReference>
<proteinExistence type="predicted"/>
<name>A0A1E7RD83_9GAMM</name>
<dbReference type="AlphaFoldDB" id="A0A1E7RD83"/>
<dbReference type="Proteomes" id="UP000185895">
    <property type="component" value="Unassembled WGS sequence"/>
</dbReference>
<dbReference type="InterPro" id="IPR023829">
    <property type="entry name" value="PGA_PgaD"/>
</dbReference>
<dbReference type="RefSeq" id="WP_070069252.1">
    <property type="nucleotide sequence ID" value="NZ_MKKK01000011.1"/>
</dbReference>
<keyword evidence="3" id="KW-1185">Reference proteome</keyword>
<protein>
    <submittedName>
        <fullName evidence="2">Poly-beta-1,6-N-acetyl-D-glucosamine biosynthesis protein PgaD</fullName>
    </submittedName>
</protein>